<evidence type="ECO:0008006" key="3">
    <source>
        <dbReference type="Google" id="ProtNLM"/>
    </source>
</evidence>
<protein>
    <recommendedName>
        <fullName evidence="3">Bacteriocin-protection protein, YdeI/OmpD-associated family</fullName>
    </recommendedName>
</protein>
<feature type="compositionally biased region" description="Polar residues" evidence="1">
    <location>
        <begin position="22"/>
        <end position="32"/>
    </location>
</feature>
<accession>A0A0G4HDH2</accession>
<reference evidence="2" key="1">
    <citation type="submission" date="2014-11" db="EMBL/GenBank/DDBJ databases">
        <authorList>
            <person name="Otto D Thomas"/>
            <person name="Naeem Raeece"/>
        </authorList>
    </citation>
    <scope>NUCLEOTIDE SEQUENCE</scope>
</reference>
<sequence>MPSVKRSSSCKERGEGKEKQTRSASQQEQQAPCLNPTGKLKIFEASAVIEASCASDLRTWLEQHHTQTESVWLRLYKKKSATPSVSYSEAVDEALCFGWIDSQTKKLDEQSYLIRYSKRKPQSGWSAVNKKNVERLVKEGKITPAGLAAIELAKQKGQWTVPDGAETGELPSDIADRMQKDKDALQHWERFPLSYRRATVEWILSGKKEETRERRVEELLTLTRNGLRRGEMQKKKR</sequence>
<evidence type="ECO:0000313" key="2">
    <source>
        <dbReference type="EMBL" id="CEM41829.1"/>
    </source>
</evidence>
<dbReference type="AlphaFoldDB" id="A0A0G4HDH2"/>
<proteinExistence type="predicted"/>
<name>A0A0G4HDH2_9ALVE</name>
<organism evidence="2">
    <name type="scientific">Chromera velia CCMP2878</name>
    <dbReference type="NCBI Taxonomy" id="1169474"/>
    <lineage>
        <taxon>Eukaryota</taxon>
        <taxon>Sar</taxon>
        <taxon>Alveolata</taxon>
        <taxon>Colpodellida</taxon>
        <taxon>Chromeraceae</taxon>
        <taxon>Chromera</taxon>
    </lineage>
</organism>
<feature type="compositionally biased region" description="Basic and acidic residues" evidence="1">
    <location>
        <begin position="9"/>
        <end position="21"/>
    </location>
</feature>
<feature type="region of interest" description="Disordered" evidence="1">
    <location>
        <begin position="1"/>
        <end position="32"/>
    </location>
</feature>
<dbReference type="EMBL" id="CDMZ01002316">
    <property type="protein sequence ID" value="CEM41829.1"/>
    <property type="molecule type" value="Genomic_DNA"/>
</dbReference>
<evidence type="ECO:0000256" key="1">
    <source>
        <dbReference type="SAM" id="MobiDB-lite"/>
    </source>
</evidence>
<dbReference type="VEuPathDB" id="CryptoDB:Cvel_26296"/>
<gene>
    <name evidence="2" type="ORF">Cvel_26296</name>
</gene>
<dbReference type="Pfam" id="PF13376">
    <property type="entry name" value="OmdA"/>
    <property type="match status" value="1"/>
</dbReference>